<dbReference type="Pfam" id="PF19589">
    <property type="entry name" value="DUF6095"/>
    <property type="match status" value="1"/>
</dbReference>
<comment type="caution">
    <text evidence="2">The sequence shown here is derived from an EMBL/GenBank/DDBJ whole genome shotgun (WGS) entry which is preliminary data.</text>
</comment>
<dbReference type="OrthoDB" id="1447634at2"/>
<feature type="transmembrane region" description="Helical" evidence="1">
    <location>
        <begin position="39"/>
        <end position="60"/>
    </location>
</feature>
<dbReference type="Proteomes" id="UP000220828">
    <property type="component" value="Unassembled WGS sequence"/>
</dbReference>
<keyword evidence="1" id="KW-0472">Membrane</keyword>
<sequence>MAINKKLLSKGIQYLSGALPLFFIGPFMIYNALMNKQNPWHYLILGLGILCCGISMWLMAKGLKKVVDGIFEEKS</sequence>
<dbReference type="AlphaFoldDB" id="A0A2H3KS42"/>
<dbReference type="EMBL" id="VFPJ01000001">
    <property type="protein sequence ID" value="TQM39237.1"/>
    <property type="molecule type" value="Genomic_DNA"/>
</dbReference>
<keyword evidence="1" id="KW-1133">Transmembrane helix</keyword>
<reference evidence="2 4" key="1">
    <citation type="submission" date="2017-09" db="EMBL/GenBank/DDBJ databases">
        <title>Whole genomes of Flavobacteriaceae.</title>
        <authorList>
            <person name="Stine C."/>
            <person name="Li C."/>
            <person name="Tadesse D."/>
        </authorList>
    </citation>
    <scope>NUCLEOTIDE SEQUENCE [LARGE SCALE GENOMIC DNA]</scope>
    <source>
        <strain evidence="2 4">ATCC 35036</strain>
    </source>
</reference>
<evidence type="ECO:0000256" key="1">
    <source>
        <dbReference type="SAM" id="Phobius"/>
    </source>
</evidence>
<feature type="transmembrane region" description="Helical" evidence="1">
    <location>
        <begin position="12"/>
        <end position="33"/>
    </location>
</feature>
<dbReference type="EMBL" id="PCMW01000034">
    <property type="protein sequence ID" value="PDS24939.1"/>
    <property type="molecule type" value="Genomic_DNA"/>
</dbReference>
<proteinExistence type="predicted"/>
<evidence type="ECO:0000313" key="4">
    <source>
        <dbReference type="Proteomes" id="UP000220828"/>
    </source>
</evidence>
<organism evidence="2 4">
    <name type="scientific">Flavobacterium branchiophilum</name>
    <dbReference type="NCBI Taxonomy" id="55197"/>
    <lineage>
        <taxon>Bacteria</taxon>
        <taxon>Pseudomonadati</taxon>
        <taxon>Bacteroidota</taxon>
        <taxon>Flavobacteriia</taxon>
        <taxon>Flavobacteriales</taxon>
        <taxon>Flavobacteriaceae</taxon>
        <taxon>Flavobacterium</taxon>
    </lineage>
</organism>
<evidence type="ECO:0000313" key="2">
    <source>
        <dbReference type="EMBL" id="PDS24939.1"/>
    </source>
</evidence>
<reference evidence="3 5" key="2">
    <citation type="submission" date="2019-06" db="EMBL/GenBank/DDBJ databases">
        <title>Genomic Encyclopedia of Archaeal and Bacterial Type Strains, Phase II (KMG-II): from individual species to whole genera.</title>
        <authorList>
            <person name="Goeker M."/>
        </authorList>
    </citation>
    <scope>NUCLEOTIDE SEQUENCE [LARGE SCALE GENOMIC DNA]</scope>
    <source>
        <strain evidence="3 5">DSM 24789</strain>
    </source>
</reference>
<dbReference type="InterPro" id="IPR046077">
    <property type="entry name" value="DUF6095"/>
</dbReference>
<dbReference type="Proteomes" id="UP000320773">
    <property type="component" value="Unassembled WGS sequence"/>
</dbReference>
<evidence type="ECO:0000313" key="5">
    <source>
        <dbReference type="Proteomes" id="UP000320773"/>
    </source>
</evidence>
<accession>A0A2H3KS42</accession>
<protein>
    <submittedName>
        <fullName evidence="2">Uncharacterized protein</fullName>
    </submittedName>
</protein>
<name>A0A2H3KS42_9FLAO</name>
<dbReference type="RefSeq" id="WP_014084458.1">
    <property type="nucleotide sequence ID" value="NZ_CBCSFI010000009.1"/>
</dbReference>
<gene>
    <name evidence="2" type="ORF">B0A77_06690</name>
    <name evidence="3" type="ORF">BC670_0010</name>
</gene>
<evidence type="ECO:0000313" key="3">
    <source>
        <dbReference type="EMBL" id="TQM39237.1"/>
    </source>
</evidence>
<keyword evidence="1" id="KW-0812">Transmembrane</keyword>